<dbReference type="CDD" id="cd00371">
    <property type="entry name" value="HMA"/>
    <property type="match status" value="1"/>
</dbReference>
<organism evidence="2 3">
    <name type="scientific">Mycolicibacterium hippocampi</name>
    <dbReference type="NCBI Taxonomy" id="659824"/>
    <lineage>
        <taxon>Bacteria</taxon>
        <taxon>Bacillati</taxon>
        <taxon>Actinomycetota</taxon>
        <taxon>Actinomycetes</taxon>
        <taxon>Mycobacteriales</taxon>
        <taxon>Mycobacteriaceae</taxon>
        <taxon>Mycolicibacterium</taxon>
    </lineage>
</organism>
<name>A0A850PXC3_9MYCO</name>
<dbReference type="RefSeq" id="WP_178360817.1">
    <property type="nucleotide sequence ID" value="NZ_JABFYL010000045.1"/>
</dbReference>
<feature type="domain" description="HMA" evidence="1">
    <location>
        <begin position="4"/>
        <end position="72"/>
    </location>
</feature>
<keyword evidence="3" id="KW-1185">Reference proteome</keyword>
<dbReference type="PROSITE" id="PS50846">
    <property type="entry name" value="HMA_2"/>
    <property type="match status" value="1"/>
</dbReference>
<dbReference type="EMBL" id="JABFYL010000045">
    <property type="protein sequence ID" value="NVN52564.1"/>
    <property type="molecule type" value="Genomic_DNA"/>
</dbReference>
<dbReference type="Gene3D" id="3.30.70.100">
    <property type="match status" value="1"/>
</dbReference>
<dbReference type="Proteomes" id="UP000570517">
    <property type="component" value="Unassembled WGS sequence"/>
</dbReference>
<dbReference type="SUPFAM" id="SSF55008">
    <property type="entry name" value="HMA, heavy metal-associated domain"/>
    <property type="match status" value="1"/>
</dbReference>
<dbReference type="InterPro" id="IPR036163">
    <property type="entry name" value="HMA_dom_sf"/>
</dbReference>
<proteinExistence type="predicted"/>
<dbReference type="GO" id="GO:0046872">
    <property type="term" value="F:metal ion binding"/>
    <property type="evidence" value="ECO:0007669"/>
    <property type="project" value="InterPro"/>
</dbReference>
<sequence>MSTTTNSYAVTGMTCSHCVAAVSAEFGALAGVTDVHVDLVAGGISTVTVFSDTPLTTEQVTTALDEAGDYRLSTDQPR</sequence>
<comment type="caution">
    <text evidence="2">The sequence shown here is derived from an EMBL/GenBank/DDBJ whole genome shotgun (WGS) entry which is preliminary data.</text>
</comment>
<gene>
    <name evidence="2" type="ORF">HLY00_4271</name>
</gene>
<dbReference type="Pfam" id="PF00403">
    <property type="entry name" value="HMA"/>
    <property type="match status" value="1"/>
</dbReference>
<reference evidence="2 3" key="1">
    <citation type="submission" date="2020-05" db="EMBL/GenBank/DDBJ databases">
        <title>Draft genome sequence of Mycobacterium hippocampi DL, isolated from European seabass, Dicentrarchus labrax, reared in fish farms.</title>
        <authorList>
            <person name="Stathopoulou P."/>
            <person name="Asimakis E."/>
            <person name="Tzokas K."/>
            <person name="Batargias C."/>
            <person name="Tsiamis G."/>
        </authorList>
    </citation>
    <scope>NUCLEOTIDE SEQUENCE [LARGE SCALE GENOMIC DNA]</scope>
    <source>
        <strain evidence="2 3">DL</strain>
    </source>
</reference>
<dbReference type="InterPro" id="IPR006121">
    <property type="entry name" value="HMA_dom"/>
</dbReference>
<dbReference type="AlphaFoldDB" id="A0A850PXC3"/>
<evidence type="ECO:0000313" key="2">
    <source>
        <dbReference type="EMBL" id="NVN52564.1"/>
    </source>
</evidence>
<evidence type="ECO:0000259" key="1">
    <source>
        <dbReference type="PROSITE" id="PS50846"/>
    </source>
</evidence>
<accession>A0A850PXC3</accession>
<protein>
    <submittedName>
        <fullName evidence="2">Copper(I) chaperone CopZ</fullName>
    </submittedName>
</protein>
<evidence type="ECO:0000313" key="3">
    <source>
        <dbReference type="Proteomes" id="UP000570517"/>
    </source>
</evidence>